<evidence type="ECO:0000259" key="1">
    <source>
        <dbReference type="Pfam" id="PF01326"/>
    </source>
</evidence>
<organism evidence="2 3">
    <name type="scientific">Pseudoprevotella muciniphila</name>
    <dbReference type="NCBI Taxonomy" id="2133944"/>
    <lineage>
        <taxon>Bacteria</taxon>
        <taxon>Pseudomonadati</taxon>
        <taxon>Bacteroidota</taxon>
        <taxon>Bacteroidia</taxon>
        <taxon>Bacteroidales</taxon>
        <taxon>Prevotellaceae</taxon>
        <taxon>Pseudoprevotella</taxon>
    </lineage>
</organism>
<dbReference type="OrthoDB" id="9812167at2"/>
<dbReference type="InterPro" id="IPR011006">
    <property type="entry name" value="CheY-like_superfamily"/>
</dbReference>
<dbReference type="PANTHER" id="PTHR43615">
    <property type="entry name" value="PHOSPHOENOLPYRUVATE SYNTHASE-RELATED"/>
    <property type="match status" value="1"/>
</dbReference>
<dbReference type="EMBL" id="CP033459">
    <property type="protein sequence ID" value="QFQ11859.1"/>
    <property type="molecule type" value="Genomic_DNA"/>
</dbReference>
<dbReference type="GO" id="GO:0016301">
    <property type="term" value="F:kinase activity"/>
    <property type="evidence" value="ECO:0007669"/>
    <property type="project" value="InterPro"/>
</dbReference>
<dbReference type="KEGG" id="alq:C7Y71_001825"/>
<sequence>MGNIPNLKDIVLRDTPFADLMNRRVFNILLLATKYDAFMLEEDGRVDEEMFNEYTHLGLRYPPRFAQASTLEEAEKMLSERNFELIIEMPNMDNIDLTANARSIKEKWPQIPIVLLTPFSKEVSKRVAREDLSCVEYVFSWLGDSELLLAIVKLMEDKWNAPHDCASVGVQIILLVEDSVRFYSSALTHLFRYVLEQSQYFAKEALNDQLRTMRMRGRPKVMLARSYEEALGIYNLYKDNILGIVSDMSFAKGGKKEEKAGLALGEYIRRIDEHLPIILESSEDENAIVADKLDADFISKNSKTYPQDLKQAVRKNFGFGDFIIQNPETGEELMRMKSLKDLQHHVFEIPDDAMRYHLTKNHFSRFFFTRAMFPPAVILKEVSVQEYVDMDEARQLVFDLIMSYRRMKNEGVVAIYSRDMFDEYSHFARIGKGSLGGKGRGLAFMGTMVKRYPKLESKDLAVNIPKTVVVCTDVFDEFMDQNNLYPIALSDASDDEILQAFVNATLPLHVREDLAFYFNTLHCAVAVRSSSILEDAHYQPFAGVYSTYMVPVDPNNKDISLERLLKAIKGVYASVFFHDSKAYLTATQNLIDQEKMAVVLQEVVGSIHDTLYYPTLSGVARSLNFYPVGEEKAEEGIASIAFGLGKYIVDGGLTLKFSPKHPRHILQLSTTDFALRETQRNFYALDMENEVNEFDIHEDFNLKKVSIKDAPLDSTLKYVVSTYDRDSDMIWDGYFPHGRRIISFANLLQNDSLPLAPTISRLLEIGQKEIGRPVEIEFAVNVNPETGTGTFYLLQIRPIVDNKERIEEDLGIIDSNNTIISSTKVLGNGIVNDVYDVVYVKSELFDATNNPRIAEEIVKINEKLLSEDRNYILVGPGRWGSSDPWLGIPVKWAHISGARVIVECGLQNYQVDPSQGTHFFQNLTSLGTGYFTINPFRDDGSFDEDYLNSLPAEEETEFVRLVHREKPFVIKMDGRKSIGVVMK</sequence>
<dbReference type="Pfam" id="PF01326">
    <property type="entry name" value="PPDK_N"/>
    <property type="match status" value="1"/>
</dbReference>
<evidence type="ECO:0000313" key="2">
    <source>
        <dbReference type="EMBL" id="QFQ11859.1"/>
    </source>
</evidence>
<dbReference type="GO" id="GO:0005524">
    <property type="term" value="F:ATP binding"/>
    <property type="evidence" value="ECO:0007669"/>
    <property type="project" value="InterPro"/>
</dbReference>
<dbReference type="RefSeq" id="WP_111897766.1">
    <property type="nucleotide sequence ID" value="NZ_CP033459.1"/>
</dbReference>
<dbReference type="Proteomes" id="UP000249375">
    <property type="component" value="Chromosome"/>
</dbReference>
<dbReference type="Gene3D" id="3.40.50.2300">
    <property type="match status" value="1"/>
</dbReference>
<dbReference type="SUPFAM" id="SSF56059">
    <property type="entry name" value="Glutathione synthetase ATP-binding domain-like"/>
    <property type="match status" value="1"/>
</dbReference>
<feature type="domain" description="Pyruvate phosphate dikinase AMP/ATP-binding" evidence="1">
    <location>
        <begin position="434"/>
        <end position="806"/>
    </location>
</feature>
<keyword evidence="2" id="KW-0670">Pyruvate</keyword>
<dbReference type="InterPro" id="IPR051549">
    <property type="entry name" value="PEP_Utilizing_Enz"/>
</dbReference>
<proteinExistence type="predicted"/>
<protein>
    <submittedName>
        <fullName evidence="2">Phosphoenolpyruvate synthase</fullName>
    </submittedName>
</protein>
<name>A0A5P8E4B7_9BACT</name>
<accession>A0A5P8E4B7</accession>
<dbReference type="InterPro" id="IPR013815">
    <property type="entry name" value="ATP_grasp_subdomain_1"/>
</dbReference>
<dbReference type="Gene3D" id="3.30.1490.20">
    <property type="entry name" value="ATP-grasp fold, A domain"/>
    <property type="match status" value="1"/>
</dbReference>
<dbReference type="PANTHER" id="PTHR43615:SF1">
    <property type="entry name" value="PPDK_N DOMAIN-CONTAINING PROTEIN"/>
    <property type="match status" value="1"/>
</dbReference>
<keyword evidence="3" id="KW-1185">Reference proteome</keyword>
<dbReference type="InterPro" id="IPR002192">
    <property type="entry name" value="PPDK_AMP/ATP-bd"/>
</dbReference>
<reference evidence="2 3" key="1">
    <citation type="submission" date="2018-11" db="EMBL/GenBank/DDBJ databases">
        <authorList>
            <person name="Na S.W."/>
            <person name="Baik M."/>
        </authorList>
    </citation>
    <scope>NUCLEOTIDE SEQUENCE [LARGE SCALE GENOMIC DNA]</scope>
    <source>
        <strain evidence="2 3">E39</strain>
    </source>
</reference>
<evidence type="ECO:0000313" key="3">
    <source>
        <dbReference type="Proteomes" id="UP000249375"/>
    </source>
</evidence>
<gene>
    <name evidence="2" type="ORF">C7Y71_001825</name>
</gene>
<dbReference type="SUPFAM" id="SSF52172">
    <property type="entry name" value="CheY-like"/>
    <property type="match status" value="1"/>
</dbReference>
<dbReference type="AlphaFoldDB" id="A0A5P8E4B7"/>